<comment type="similarity">
    <text evidence="1 3">Belongs to the short-chain dehydrogenases/reductases (SDR) family.</text>
</comment>
<sequence>MKLTGNKILITGGSRGIGLAMAERFLQMGNQVIITGRNAFALNSLAKRLPALEVYLCDLTKTDDIQALIRHIQHQHSDLNILINNAGVQFNYHIPEQPNVTHWVYEEMETNLIAPILLTNGLLPVLERNPNCAIVNVTSALAFVPKQSAPIYAVTKSGLHTYTQVLRYQLEDRMKVFELIPSLVDTAMTEDNEGMKISPETLVDEFMRGLKKDMYEINIGKVKLLRLLHRLAPKVALRMMRFK</sequence>
<protein>
    <submittedName>
        <fullName evidence="4">Uncharacterized oxidoreductase</fullName>
    </submittedName>
</protein>
<dbReference type="EMBL" id="FRAA01000006">
    <property type="protein sequence ID" value="SHK55949.1"/>
    <property type="molecule type" value="Genomic_DNA"/>
</dbReference>
<dbReference type="Gene3D" id="3.40.50.720">
    <property type="entry name" value="NAD(P)-binding Rossmann-like Domain"/>
    <property type="match status" value="1"/>
</dbReference>
<dbReference type="GO" id="GO:0016020">
    <property type="term" value="C:membrane"/>
    <property type="evidence" value="ECO:0007669"/>
    <property type="project" value="TreeGrafter"/>
</dbReference>
<dbReference type="PANTHER" id="PTHR44196">
    <property type="entry name" value="DEHYDROGENASE/REDUCTASE SDR FAMILY MEMBER 7B"/>
    <property type="match status" value="1"/>
</dbReference>
<evidence type="ECO:0000313" key="4">
    <source>
        <dbReference type="EMBL" id="SHK55949.1"/>
    </source>
</evidence>
<dbReference type="InterPro" id="IPR036291">
    <property type="entry name" value="NAD(P)-bd_dom_sf"/>
</dbReference>
<dbReference type="InterPro" id="IPR020904">
    <property type="entry name" value="Sc_DH/Rdtase_CS"/>
</dbReference>
<evidence type="ECO:0000256" key="3">
    <source>
        <dbReference type="RuleBase" id="RU000363"/>
    </source>
</evidence>
<dbReference type="Proteomes" id="UP000184474">
    <property type="component" value="Unassembled WGS sequence"/>
</dbReference>
<keyword evidence="2" id="KW-0560">Oxidoreductase</keyword>
<dbReference type="Pfam" id="PF00106">
    <property type="entry name" value="adh_short"/>
    <property type="match status" value="1"/>
</dbReference>
<accession>A0A1M6TGC8</accession>
<dbReference type="PROSITE" id="PS00061">
    <property type="entry name" value="ADH_SHORT"/>
    <property type="match status" value="1"/>
</dbReference>
<dbReference type="PANTHER" id="PTHR44196:SF1">
    <property type="entry name" value="DEHYDROGENASE_REDUCTASE SDR FAMILY MEMBER 7B"/>
    <property type="match status" value="1"/>
</dbReference>
<gene>
    <name evidence="4" type="ORF">SAMN04488028_10628</name>
</gene>
<organism evidence="4 5">
    <name type="scientific">Reichenbachiella agariperforans</name>
    <dbReference type="NCBI Taxonomy" id="156994"/>
    <lineage>
        <taxon>Bacteria</taxon>
        <taxon>Pseudomonadati</taxon>
        <taxon>Bacteroidota</taxon>
        <taxon>Cytophagia</taxon>
        <taxon>Cytophagales</taxon>
        <taxon>Reichenbachiellaceae</taxon>
        <taxon>Reichenbachiella</taxon>
    </lineage>
</organism>
<dbReference type="PRINTS" id="PR00081">
    <property type="entry name" value="GDHRDH"/>
</dbReference>
<keyword evidence="5" id="KW-1185">Reference proteome</keyword>
<proteinExistence type="inferred from homology"/>
<evidence type="ECO:0000256" key="2">
    <source>
        <dbReference type="ARBA" id="ARBA00023002"/>
    </source>
</evidence>
<dbReference type="STRING" id="156994.SAMN04488028_10628"/>
<reference evidence="5" key="1">
    <citation type="submission" date="2016-11" db="EMBL/GenBank/DDBJ databases">
        <authorList>
            <person name="Varghese N."/>
            <person name="Submissions S."/>
        </authorList>
    </citation>
    <scope>NUCLEOTIDE SEQUENCE [LARGE SCALE GENOMIC DNA]</scope>
    <source>
        <strain evidence="5">DSM 26134</strain>
    </source>
</reference>
<evidence type="ECO:0000313" key="5">
    <source>
        <dbReference type="Proteomes" id="UP000184474"/>
    </source>
</evidence>
<name>A0A1M6TGC8_REIAG</name>
<dbReference type="SUPFAM" id="SSF51735">
    <property type="entry name" value="NAD(P)-binding Rossmann-fold domains"/>
    <property type="match status" value="1"/>
</dbReference>
<dbReference type="RefSeq" id="WP_073123641.1">
    <property type="nucleotide sequence ID" value="NZ_FRAA01000006.1"/>
</dbReference>
<dbReference type="PRINTS" id="PR00080">
    <property type="entry name" value="SDRFAMILY"/>
</dbReference>
<dbReference type="AlphaFoldDB" id="A0A1M6TGC8"/>
<dbReference type="InterPro" id="IPR002347">
    <property type="entry name" value="SDR_fam"/>
</dbReference>
<dbReference type="GO" id="GO:0016491">
    <property type="term" value="F:oxidoreductase activity"/>
    <property type="evidence" value="ECO:0007669"/>
    <property type="project" value="UniProtKB-KW"/>
</dbReference>
<evidence type="ECO:0000256" key="1">
    <source>
        <dbReference type="ARBA" id="ARBA00006484"/>
    </source>
</evidence>